<name>T0BGV0_ALIAG</name>
<evidence type="ECO:0000313" key="7">
    <source>
        <dbReference type="EMBL" id="UNO48540.1"/>
    </source>
</evidence>
<evidence type="ECO:0000256" key="1">
    <source>
        <dbReference type="ARBA" id="ARBA00004651"/>
    </source>
</evidence>
<accession>A0A9E6ZF09</accession>
<dbReference type="RefSeq" id="WP_021297802.1">
    <property type="nucleotide sequence ID" value="NZ_AURB01000162.1"/>
</dbReference>
<accession>T0BGV0</accession>
<comment type="subcellular location">
    <subcellularLocation>
        <location evidence="1">Cell membrane</location>
        <topology evidence="1">Multi-pass membrane protein</topology>
    </subcellularLocation>
</comment>
<dbReference type="PANTHER" id="PTHR33452">
    <property type="entry name" value="OXIDOREDUCTASE CATD-RELATED"/>
    <property type="match status" value="1"/>
</dbReference>
<sequence length="127" mass="13100">MSIGLLIIRIVIGVTFAAHGSQKLFGWFGGPGLKGTAGWLDSLGIKPSTLAALLAGLGELVAGLLFALGLWLPISALLFIITMGVAILAVHNKSYWATQNGFEYPLALIAVAVGVAFIGPGAYAVHI</sequence>
<evidence type="ECO:0000313" key="8">
    <source>
        <dbReference type="Proteomes" id="UP000829401"/>
    </source>
</evidence>
<dbReference type="Pfam" id="PF07681">
    <property type="entry name" value="DoxX"/>
    <property type="match status" value="1"/>
</dbReference>
<keyword evidence="5" id="KW-1133">Transmembrane helix</keyword>
<comment type="similarity">
    <text evidence="2">Belongs to the DoxX family.</text>
</comment>
<keyword evidence="3" id="KW-1003">Cell membrane</keyword>
<protein>
    <submittedName>
        <fullName evidence="7">DoxX family protein</fullName>
    </submittedName>
</protein>
<dbReference type="AlphaFoldDB" id="T0BGV0"/>
<gene>
    <name evidence="7" type="ORF">K1I37_18045</name>
</gene>
<evidence type="ECO:0000256" key="6">
    <source>
        <dbReference type="ARBA" id="ARBA00023136"/>
    </source>
</evidence>
<dbReference type="KEGG" id="aaco:K1I37_18045"/>
<dbReference type="eggNOG" id="COG2259">
    <property type="taxonomic scope" value="Bacteria"/>
</dbReference>
<dbReference type="InterPro" id="IPR032808">
    <property type="entry name" value="DoxX"/>
</dbReference>
<dbReference type="InterPro" id="IPR051907">
    <property type="entry name" value="DoxX-like_oxidoreductase"/>
</dbReference>
<dbReference type="GO" id="GO:0005886">
    <property type="term" value="C:plasma membrane"/>
    <property type="evidence" value="ECO:0007669"/>
    <property type="project" value="UniProtKB-SubCell"/>
</dbReference>
<organism evidence="7 8">
    <name type="scientific">Alicyclobacillus acidoterrestris (strain ATCC 49025 / DSM 3922 / CIP 106132 / NCIMB 13137 / GD3B)</name>
    <dbReference type="NCBI Taxonomy" id="1356854"/>
    <lineage>
        <taxon>Bacteria</taxon>
        <taxon>Bacillati</taxon>
        <taxon>Bacillota</taxon>
        <taxon>Bacilli</taxon>
        <taxon>Bacillales</taxon>
        <taxon>Alicyclobacillaceae</taxon>
        <taxon>Alicyclobacillus</taxon>
    </lineage>
</organism>
<dbReference type="PANTHER" id="PTHR33452:SF10">
    <property type="entry name" value="OXIDOREDUCTASE MHQP-RELATED"/>
    <property type="match status" value="1"/>
</dbReference>
<evidence type="ECO:0000256" key="2">
    <source>
        <dbReference type="ARBA" id="ARBA00006679"/>
    </source>
</evidence>
<dbReference type="EMBL" id="CP080467">
    <property type="protein sequence ID" value="UNO48540.1"/>
    <property type="molecule type" value="Genomic_DNA"/>
</dbReference>
<evidence type="ECO:0000256" key="5">
    <source>
        <dbReference type="ARBA" id="ARBA00022989"/>
    </source>
</evidence>
<keyword evidence="8" id="KW-1185">Reference proteome</keyword>
<proteinExistence type="inferred from homology"/>
<keyword evidence="6" id="KW-0472">Membrane</keyword>
<dbReference type="Proteomes" id="UP000829401">
    <property type="component" value="Chromosome"/>
</dbReference>
<evidence type="ECO:0000256" key="3">
    <source>
        <dbReference type="ARBA" id="ARBA00022475"/>
    </source>
</evidence>
<evidence type="ECO:0000256" key="4">
    <source>
        <dbReference type="ARBA" id="ARBA00022692"/>
    </source>
</evidence>
<dbReference type="OrthoDB" id="346004at2"/>
<dbReference type="STRING" id="1356854.N007_13750"/>
<keyword evidence="4" id="KW-0812">Transmembrane</keyword>
<reference evidence="8" key="1">
    <citation type="journal article" date="2022" name="G3 (Bethesda)">
        <title>Unveiling the complete genome sequence of Alicyclobacillus acidoterrestris DSM 3922T, a taint-producing strain.</title>
        <authorList>
            <person name="Leonardo I.C."/>
            <person name="Barreto Crespo M.T."/>
            <person name="Gaspar F.B."/>
        </authorList>
    </citation>
    <scope>NUCLEOTIDE SEQUENCE [LARGE SCALE GENOMIC DNA]</scope>
    <source>
        <strain evidence="8">DSM 3922</strain>
    </source>
</reference>